<evidence type="ECO:0000259" key="6">
    <source>
        <dbReference type="PROSITE" id="PS51063"/>
    </source>
</evidence>
<dbReference type="SMART" id="SM00419">
    <property type="entry name" value="HTH_CRP"/>
    <property type="match status" value="1"/>
</dbReference>
<accession>A0ABU6N6Y7</accession>
<proteinExistence type="predicted"/>
<name>A0ABU6N6Y7_9BACI</name>
<evidence type="ECO:0000256" key="2">
    <source>
        <dbReference type="ARBA" id="ARBA00023125"/>
    </source>
</evidence>
<dbReference type="PANTHER" id="PTHR24567:SF28">
    <property type="entry name" value="LISTERIOLYSIN REGULATORY PROTEIN"/>
    <property type="match status" value="1"/>
</dbReference>
<dbReference type="Pfam" id="PF00027">
    <property type="entry name" value="cNMP_binding"/>
    <property type="match status" value="1"/>
</dbReference>
<dbReference type="InterPro" id="IPR014710">
    <property type="entry name" value="RmlC-like_jellyroll"/>
</dbReference>
<dbReference type="Gene3D" id="2.60.120.10">
    <property type="entry name" value="Jelly Rolls"/>
    <property type="match status" value="1"/>
</dbReference>
<protein>
    <submittedName>
        <fullName evidence="7">Crp/Fnr family transcriptional regulator</fullName>
    </submittedName>
</protein>
<dbReference type="CDD" id="cd00038">
    <property type="entry name" value="CAP_ED"/>
    <property type="match status" value="1"/>
</dbReference>
<evidence type="ECO:0000256" key="4">
    <source>
        <dbReference type="ARBA" id="ARBA00023163"/>
    </source>
</evidence>
<keyword evidence="2" id="KW-0238">DNA-binding</keyword>
<feature type="domain" description="Cyclic nucleotide-binding" evidence="5">
    <location>
        <begin position="20"/>
        <end position="70"/>
    </location>
</feature>
<dbReference type="Proteomes" id="UP001330749">
    <property type="component" value="Unassembled WGS sequence"/>
</dbReference>
<evidence type="ECO:0000256" key="3">
    <source>
        <dbReference type="ARBA" id="ARBA00023159"/>
    </source>
</evidence>
<dbReference type="InterPro" id="IPR018490">
    <property type="entry name" value="cNMP-bd_dom_sf"/>
</dbReference>
<sequence>MITLKQSWADYLKYGRRLFFKKKSYIFQQGHIGTGFYYIYKGIVKIISDTPGGGKRILDFVGSGVLAGEIDHLPYFCSAVCHEDCVVYYFSEQDYHNLIQIHPEVTILFAESLILKEKLLLNNINVTSTSTESQIAQSLLYLMNSLESKEINLTQQELSFYTGLTRITIYKFLKIWASEGIVLISNRRIYIVDPKALKEIK</sequence>
<dbReference type="SUPFAM" id="SSF51206">
    <property type="entry name" value="cAMP-binding domain-like"/>
    <property type="match status" value="1"/>
</dbReference>
<keyword evidence="8" id="KW-1185">Reference proteome</keyword>
<evidence type="ECO:0000313" key="8">
    <source>
        <dbReference type="Proteomes" id="UP001330749"/>
    </source>
</evidence>
<organism evidence="7 8">
    <name type="scientific">Bacillus xiapuensis</name>
    <dbReference type="NCBI Taxonomy" id="2014075"/>
    <lineage>
        <taxon>Bacteria</taxon>
        <taxon>Bacillati</taxon>
        <taxon>Bacillota</taxon>
        <taxon>Bacilli</taxon>
        <taxon>Bacillales</taxon>
        <taxon>Bacillaceae</taxon>
        <taxon>Bacillus</taxon>
    </lineage>
</organism>
<dbReference type="InterPro" id="IPR036390">
    <property type="entry name" value="WH_DNA-bd_sf"/>
</dbReference>
<dbReference type="RefSeq" id="WP_327966890.1">
    <property type="nucleotide sequence ID" value="NZ_JARMQG010000060.1"/>
</dbReference>
<evidence type="ECO:0000256" key="1">
    <source>
        <dbReference type="ARBA" id="ARBA00023015"/>
    </source>
</evidence>
<keyword evidence="4" id="KW-0804">Transcription</keyword>
<reference evidence="7 8" key="1">
    <citation type="submission" date="2023-03" db="EMBL/GenBank/DDBJ databases">
        <title>Bacillus Genome Sequencing.</title>
        <authorList>
            <person name="Dunlap C."/>
        </authorList>
    </citation>
    <scope>NUCLEOTIDE SEQUENCE [LARGE SCALE GENOMIC DNA]</scope>
    <source>
        <strain evidence="7 8">B-14544</strain>
    </source>
</reference>
<feature type="domain" description="HTH crp-type" evidence="6">
    <location>
        <begin position="129"/>
        <end position="195"/>
    </location>
</feature>
<dbReference type="PROSITE" id="PS50042">
    <property type="entry name" value="CNMP_BINDING_3"/>
    <property type="match status" value="1"/>
</dbReference>
<dbReference type="InterPro" id="IPR000595">
    <property type="entry name" value="cNMP-bd_dom"/>
</dbReference>
<dbReference type="EMBL" id="JARMQG010000060">
    <property type="protein sequence ID" value="MED3561977.1"/>
    <property type="molecule type" value="Genomic_DNA"/>
</dbReference>
<dbReference type="SMART" id="SM00100">
    <property type="entry name" value="cNMP"/>
    <property type="match status" value="1"/>
</dbReference>
<comment type="caution">
    <text evidence="7">The sequence shown here is derived from an EMBL/GenBank/DDBJ whole genome shotgun (WGS) entry which is preliminary data.</text>
</comment>
<dbReference type="InterPro" id="IPR012318">
    <property type="entry name" value="HTH_CRP"/>
</dbReference>
<dbReference type="InterPro" id="IPR050397">
    <property type="entry name" value="Env_Response_Regulators"/>
</dbReference>
<evidence type="ECO:0000259" key="5">
    <source>
        <dbReference type="PROSITE" id="PS50042"/>
    </source>
</evidence>
<dbReference type="Pfam" id="PF13545">
    <property type="entry name" value="HTH_Crp_2"/>
    <property type="match status" value="1"/>
</dbReference>
<dbReference type="PANTHER" id="PTHR24567">
    <property type="entry name" value="CRP FAMILY TRANSCRIPTIONAL REGULATORY PROTEIN"/>
    <property type="match status" value="1"/>
</dbReference>
<dbReference type="PROSITE" id="PS51063">
    <property type="entry name" value="HTH_CRP_2"/>
    <property type="match status" value="1"/>
</dbReference>
<dbReference type="SUPFAM" id="SSF46785">
    <property type="entry name" value="Winged helix' DNA-binding domain"/>
    <property type="match status" value="1"/>
</dbReference>
<evidence type="ECO:0000313" key="7">
    <source>
        <dbReference type="EMBL" id="MED3561977.1"/>
    </source>
</evidence>
<keyword evidence="3" id="KW-0010">Activator</keyword>
<keyword evidence="1" id="KW-0805">Transcription regulation</keyword>
<gene>
    <name evidence="7" type="ORF">P4447_05565</name>
</gene>